<dbReference type="PANTHER" id="PTHR21343">
    <property type="entry name" value="DETHIOBIOTIN SYNTHETASE"/>
    <property type="match status" value="1"/>
</dbReference>
<comment type="pathway">
    <text evidence="1 4">Cofactor biosynthesis; adenosylcobalamin biosynthesis.</text>
</comment>
<dbReference type="InterPro" id="IPR002586">
    <property type="entry name" value="CobQ/CobB/MinD/ParA_Nub-bd_dom"/>
</dbReference>
<evidence type="ECO:0000259" key="6">
    <source>
        <dbReference type="Pfam" id="PF07685"/>
    </source>
</evidence>
<evidence type="ECO:0000313" key="8">
    <source>
        <dbReference type="Proteomes" id="UP000006443"/>
    </source>
</evidence>
<evidence type="ECO:0000256" key="2">
    <source>
        <dbReference type="ARBA" id="ARBA00022573"/>
    </source>
</evidence>
<dbReference type="NCBIfam" id="NF001989">
    <property type="entry name" value="PRK00784.1"/>
    <property type="match status" value="1"/>
</dbReference>
<dbReference type="SUPFAM" id="SSF52317">
    <property type="entry name" value="Class I glutamine amidotransferase-like"/>
    <property type="match status" value="1"/>
</dbReference>
<dbReference type="NCBIfam" id="TIGR00313">
    <property type="entry name" value="cobQ"/>
    <property type="match status" value="1"/>
</dbReference>
<dbReference type="InterPro" id="IPR027417">
    <property type="entry name" value="P-loop_NTPase"/>
</dbReference>
<evidence type="ECO:0000256" key="1">
    <source>
        <dbReference type="ARBA" id="ARBA00004953"/>
    </source>
</evidence>
<name>C0GDX4_DETAL</name>
<evidence type="ECO:0000256" key="3">
    <source>
        <dbReference type="ARBA" id="ARBA00022962"/>
    </source>
</evidence>
<feature type="active site" evidence="4">
    <location>
        <position position="430"/>
    </location>
</feature>
<organism evidence="7 8">
    <name type="scientific">Dethiobacter alkaliphilus AHT 1</name>
    <dbReference type="NCBI Taxonomy" id="555088"/>
    <lineage>
        <taxon>Bacteria</taxon>
        <taxon>Bacillati</taxon>
        <taxon>Bacillota</taxon>
        <taxon>Dethiobacteria</taxon>
        <taxon>Dethiobacterales</taxon>
        <taxon>Dethiobacteraceae</taxon>
        <taxon>Dethiobacter</taxon>
    </lineage>
</organism>
<dbReference type="PROSITE" id="PS51274">
    <property type="entry name" value="GATASE_COBBQ"/>
    <property type="match status" value="1"/>
</dbReference>
<dbReference type="InterPro" id="IPR029062">
    <property type="entry name" value="Class_I_gatase-like"/>
</dbReference>
<dbReference type="Gene3D" id="3.40.50.300">
    <property type="entry name" value="P-loop containing nucleotide triphosphate hydrolases"/>
    <property type="match status" value="1"/>
</dbReference>
<dbReference type="InterPro" id="IPR033949">
    <property type="entry name" value="CobQ_GATase1"/>
</dbReference>
<dbReference type="UniPathway" id="UPA00148"/>
<dbReference type="OrthoDB" id="9808302at2"/>
<dbReference type="GO" id="GO:0009236">
    <property type="term" value="P:cobalamin biosynthetic process"/>
    <property type="evidence" value="ECO:0007669"/>
    <property type="project" value="UniProtKB-UniRule"/>
</dbReference>
<dbReference type="InterPro" id="IPR011698">
    <property type="entry name" value="GATase_3"/>
</dbReference>
<evidence type="ECO:0000313" key="7">
    <source>
        <dbReference type="EMBL" id="EEG78268.1"/>
    </source>
</evidence>
<protein>
    <recommendedName>
        <fullName evidence="4">Cobyric acid synthase</fullName>
    </recommendedName>
</protein>
<keyword evidence="8" id="KW-1185">Reference proteome</keyword>
<reference evidence="7 8" key="1">
    <citation type="submission" date="2009-02" db="EMBL/GenBank/DDBJ databases">
        <title>Sequencing of the draft genome and assembly of Dethiobacter alkaliphilus AHT 1.</title>
        <authorList>
            <consortium name="US DOE Joint Genome Institute (JGI-PGF)"/>
            <person name="Lucas S."/>
            <person name="Copeland A."/>
            <person name="Lapidus A."/>
            <person name="Glavina del Rio T."/>
            <person name="Dalin E."/>
            <person name="Tice H."/>
            <person name="Bruce D."/>
            <person name="Goodwin L."/>
            <person name="Pitluck S."/>
            <person name="Larimer F."/>
            <person name="Land M.L."/>
            <person name="Hauser L."/>
            <person name="Muyzer G."/>
        </authorList>
    </citation>
    <scope>NUCLEOTIDE SEQUENCE [LARGE SCALE GENOMIC DNA]</scope>
    <source>
        <strain evidence="7 8">AHT 1</strain>
    </source>
</reference>
<accession>C0GDX4</accession>
<keyword evidence="3 4" id="KW-0315">Glutamine amidotransferase</keyword>
<comment type="caution">
    <text evidence="7">The sequence shown here is derived from an EMBL/GenBank/DDBJ whole genome shotgun (WGS) entry which is preliminary data.</text>
</comment>
<keyword evidence="2 4" id="KW-0169">Cobalamin biosynthesis</keyword>
<evidence type="ECO:0000259" key="5">
    <source>
        <dbReference type="Pfam" id="PF01656"/>
    </source>
</evidence>
<dbReference type="Gene3D" id="3.40.50.880">
    <property type="match status" value="1"/>
</dbReference>
<dbReference type="CDD" id="cd01750">
    <property type="entry name" value="GATase1_CobQ"/>
    <property type="match status" value="1"/>
</dbReference>
<proteinExistence type="inferred from homology"/>
<dbReference type="HAMAP" id="MF_00028">
    <property type="entry name" value="CobQ"/>
    <property type="match status" value="1"/>
</dbReference>
<dbReference type="GO" id="GO:0015420">
    <property type="term" value="F:ABC-type vitamin B12 transporter activity"/>
    <property type="evidence" value="ECO:0007669"/>
    <property type="project" value="UniProtKB-UniRule"/>
</dbReference>
<dbReference type="Pfam" id="PF07685">
    <property type="entry name" value="GATase_3"/>
    <property type="match status" value="1"/>
</dbReference>
<evidence type="ECO:0000256" key="4">
    <source>
        <dbReference type="HAMAP-Rule" id="MF_00028"/>
    </source>
</evidence>
<gene>
    <name evidence="4" type="primary">cobQ</name>
    <name evidence="7" type="ORF">DealDRAFT_0683</name>
</gene>
<feature type="domain" description="CobQ/CobB/MinD/ParA nucleotide binding" evidence="5">
    <location>
        <begin position="5"/>
        <end position="234"/>
    </location>
</feature>
<dbReference type="PANTHER" id="PTHR21343:SF1">
    <property type="entry name" value="COBYRIC ACID SYNTHASE"/>
    <property type="match status" value="1"/>
</dbReference>
<dbReference type="RefSeq" id="WP_008514889.1">
    <property type="nucleotide sequence ID" value="NZ_ACJM01000003.1"/>
</dbReference>
<feature type="domain" description="CobB/CobQ-like glutamine amidotransferase" evidence="6">
    <location>
        <begin position="250"/>
        <end position="436"/>
    </location>
</feature>
<dbReference type="eggNOG" id="COG1492">
    <property type="taxonomic scope" value="Bacteria"/>
</dbReference>
<dbReference type="CDD" id="cd05389">
    <property type="entry name" value="CobQ_N"/>
    <property type="match status" value="1"/>
</dbReference>
<feature type="active site" description="Nucleophile" evidence="4">
    <location>
        <position position="329"/>
    </location>
</feature>
<dbReference type="InterPro" id="IPR047045">
    <property type="entry name" value="CobQ_N"/>
</dbReference>
<dbReference type="STRING" id="555088.DealDRAFT_0683"/>
<dbReference type="SUPFAM" id="SSF52540">
    <property type="entry name" value="P-loop containing nucleoside triphosphate hydrolases"/>
    <property type="match status" value="1"/>
</dbReference>
<dbReference type="GO" id="GO:0003824">
    <property type="term" value="F:catalytic activity"/>
    <property type="evidence" value="ECO:0007669"/>
    <property type="project" value="InterPro"/>
</dbReference>
<dbReference type="EMBL" id="ACJM01000003">
    <property type="protein sequence ID" value="EEG78268.1"/>
    <property type="molecule type" value="Genomic_DNA"/>
</dbReference>
<comment type="similarity">
    <text evidence="4">Belongs to the CobB/CobQ family. CobQ subfamily.</text>
</comment>
<dbReference type="AlphaFoldDB" id="C0GDX4"/>
<dbReference type="InterPro" id="IPR004459">
    <property type="entry name" value="CobQ_synth"/>
</dbReference>
<dbReference type="Pfam" id="PF01656">
    <property type="entry name" value="CbiA"/>
    <property type="match status" value="1"/>
</dbReference>
<sequence>MTAVLMVQGTSSDAGKSILCAALCRYFAQEGFSVAPFKAQNMALNAMAVDGGEIGWAQVMQAEAAGAEPEVAMNPVLLKPVSDTHSQVVVNGISTGNMSAAHYQEHKKVLFPEVLSALNTLRRKFDVVVMEGAGSPAEVNLREHDIVNMRLAEAADAPVLLISDIDRGGMFAYVAGTLALLNESERARVDGVIVNRFRGIKERLQPGLDMLTERIHKPVIGVIPYLDRLSLPAEDSLALGGIQPPGGELDVAVIQLPRIANFTDYHVLATENGVRLRYVQTPQQLGSPHLVILPGSKNTLADLRWLKSCGLAKAVAAAVNGGSSLVGICGGYQMLGRRVVDLQSADGTGGSEEGLGLLPVETEFLPQKTTVRVKGETIEHGEELCGYEIHMGQTTRGETEPFARLTSEKGQSYEDGAVSADKRVFGTYLHGLFDAATFRHGFLNRLRKAHGLKPQEGDTLSARQKREQSYQLLAQAVREHLDCDLLKELVQRQF</sequence>
<comment type="function">
    <text evidence="4">Catalyzes amidations at positions B, D, E, and G on adenosylcobyrinic A,C-diamide. NH(2) groups are provided by glutamine, and one molecule of ATP is hydrogenolyzed for each amidation.</text>
</comment>
<dbReference type="Proteomes" id="UP000006443">
    <property type="component" value="Unassembled WGS sequence"/>
</dbReference>